<keyword evidence="2" id="KW-0805">Transcription regulation</keyword>
<evidence type="ECO:0000259" key="7">
    <source>
        <dbReference type="Pfam" id="PF04542"/>
    </source>
</evidence>
<sequence>MTVRSDDYGLGLSTLSDVELSAVLPAATATDTSRVGEVMAEVFTRYHGAVLAYARGYCRDPQTAQDLAAEAYARTYMSVARGHGPRHAWRPYLMACVRRTAMEWSRHFTRRVLLPEDFETWVEHLAGDAETEAALLATEETALVAKAYGSLPERWQALLWLTVVEGEPAAAVARRMGMTPSGVRSLAARAREGLREAYLREDADEAAEPACRYFTARLADAIRRPGRRRGPDLARHLENCEGCARVAEEVERASHRAVETVSTAPGPEAARRRRHPIPSR</sequence>
<organism evidence="9 10">
    <name type="scientific">Streptomyces kaniharaensis</name>
    <dbReference type="NCBI Taxonomy" id="212423"/>
    <lineage>
        <taxon>Bacteria</taxon>
        <taxon>Bacillati</taxon>
        <taxon>Actinomycetota</taxon>
        <taxon>Actinomycetes</taxon>
        <taxon>Kitasatosporales</taxon>
        <taxon>Streptomycetaceae</taxon>
        <taxon>Streptomyces</taxon>
    </lineage>
</organism>
<dbReference type="GO" id="GO:0006352">
    <property type="term" value="P:DNA-templated transcription initiation"/>
    <property type="evidence" value="ECO:0007669"/>
    <property type="project" value="InterPro"/>
</dbReference>
<dbReference type="SUPFAM" id="SSF88659">
    <property type="entry name" value="Sigma3 and sigma4 domains of RNA polymerase sigma factors"/>
    <property type="match status" value="1"/>
</dbReference>
<evidence type="ECO:0000313" key="9">
    <source>
        <dbReference type="EMBL" id="MQS14869.1"/>
    </source>
</evidence>
<name>A0A6N7KW85_9ACTN</name>
<feature type="domain" description="RNA polymerase sigma-70 region 2" evidence="7">
    <location>
        <begin position="43"/>
        <end position="106"/>
    </location>
</feature>
<dbReference type="Proteomes" id="UP000450000">
    <property type="component" value="Unassembled WGS sequence"/>
</dbReference>
<dbReference type="PANTHER" id="PTHR43133">
    <property type="entry name" value="RNA POLYMERASE ECF-TYPE SIGMA FACTO"/>
    <property type="match status" value="1"/>
</dbReference>
<dbReference type="InterPro" id="IPR013324">
    <property type="entry name" value="RNA_pol_sigma_r3/r4-like"/>
</dbReference>
<dbReference type="Pfam" id="PF04542">
    <property type="entry name" value="Sigma70_r2"/>
    <property type="match status" value="1"/>
</dbReference>
<dbReference type="GO" id="GO:0003677">
    <property type="term" value="F:DNA binding"/>
    <property type="evidence" value="ECO:0007669"/>
    <property type="project" value="UniProtKB-KW"/>
</dbReference>
<keyword evidence="3" id="KW-0731">Sigma factor</keyword>
<protein>
    <submittedName>
        <fullName evidence="9">Sigma-70 family RNA polymerase sigma factor</fullName>
    </submittedName>
</protein>
<proteinExistence type="inferred from homology"/>
<dbReference type="InterPro" id="IPR039425">
    <property type="entry name" value="RNA_pol_sigma-70-like"/>
</dbReference>
<comment type="caution">
    <text evidence="9">The sequence shown here is derived from an EMBL/GenBank/DDBJ whole genome shotgun (WGS) entry which is preliminary data.</text>
</comment>
<dbReference type="NCBIfam" id="TIGR02937">
    <property type="entry name" value="sigma70-ECF"/>
    <property type="match status" value="1"/>
</dbReference>
<dbReference type="AlphaFoldDB" id="A0A6N7KW85"/>
<comment type="similarity">
    <text evidence="1">Belongs to the sigma-70 factor family. ECF subfamily.</text>
</comment>
<feature type="domain" description="RNA polymerase sigma factor 70 region 4 type 2" evidence="8">
    <location>
        <begin position="149"/>
        <end position="192"/>
    </location>
</feature>
<dbReference type="EMBL" id="WBOF01000001">
    <property type="protein sequence ID" value="MQS14869.1"/>
    <property type="molecule type" value="Genomic_DNA"/>
</dbReference>
<accession>A0A6N7KW85</accession>
<dbReference type="Gene3D" id="1.10.1740.10">
    <property type="match status" value="1"/>
</dbReference>
<feature type="compositionally biased region" description="Basic residues" evidence="6">
    <location>
        <begin position="271"/>
        <end position="280"/>
    </location>
</feature>
<keyword evidence="5" id="KW-0804">Transcription</keyword>
<evidence type="ECO:0000256" key="1">
    <source>
        <dbReference type="ARBA" id="ARBA00010641"/>
    </source>
</evidence>
<keyword evidence="10" id="KW-1185">Reference proteome</keyword>
<evidence type="ECO:0000256" key="4">
    <source>
        <dbReference type="ARBA" id="ARBA00023125"/>
    </source>
</evidence>
<dbReference type="PANTHER" id="PTHR43133:SF8">
    <property type="entry name" value="RNA POLYMERASE SIGMA FACTOR HI_1459-RELATED"/>
    <property type="match status" value="1"/>
</dbReference>
<evidence type="ECO:0000313" key="10">
    <source>
        <dbReference type="Proteomes" id="UP000450000"/>
    </source>
</evidence>
<dbReference type="Pfam" id="PF08281">
    <property type="entry name" value="Sigma70_r4_2"/>
    <property type="match status" value="1"/>
</dbReference>
<dbReference type="SUPFAM" id="SSF88946">
    <property type="entry name" value="Sigma2 domain of RNA polymerase sigma factors"/>
    <property type="match status" value="1"/>
</dbReference>
<dbReference type="InterPro" id="IPR036388">
    <property type="entry name" value="WH-like_DNA-bd_sf"/>
</dbReference>
<evidence type="ECO:0000256" key="6">
    <source>
        <dbReference type="SAM" id="MobiDB-lite"/>
    </source>
</evidence>
<dbReference type="InterPro" id="IPR013325">
    <property type="entry name" value="RNA_pol_sigma_r2"/>
</dbReference>
<feature type="region of interest" description="Disordered" evidence="6">
    <location>
        <begin position="255"/>
        <end position="280"/>
    </location>
</feature>
<dbReference type="OrthoDB" id="5056661at2"/>
<dbReference type="InterPro" id="IPR014284">
    <property type="entry name" value="RNA_pol_sigma-70_dom"/>
</dbReference>
<reference evidence="9 10" key="1">
    <citation type="submission" date="2019-09" db="EMBL/GenBank/DDBJ databases">
        <title>Genome Sequences of Streptomyces kaniharaensis ATCC 21070.</title>
        <authorList>
            <person name="Zhu W."/>
            <person name="De Crecy-Lagard V."/>
            <person name="Richards N.G."/>
        </authorList>
    </citation>
    <scope>NUCLEOTIDE SEQUENCE [LARGE SCALE GENOMIC DNA]</scope>
    <source>
        <strain evidence="9 10">SF-557</strain>
    </source>
</reference>
<gene>
    <name evidence="9" type="ORF">F7Q99_22055</name>
</gene>
<dbReference type="InterPro" id="IPR013249">
    <property type="entry name" value="RNA_pol_sigma70_r4_t2"/>
</dbReference>
<dbReference type="Gene3D" id="1.10.10.10">
    <property type="entry name" value="Winged helix-like DNA-binding domain superfamily/Winged helix DNA-binding domain"/>
    <property type="match status" value="1"/>
</dbReference>
<dbReference type="InterPro" id="IPR007627">
    <property type="entry name" value="RNA_pol_sigma70_r2"/>
</dbReference>
<keyword evidence="4" id="KW-0238">DNA-binding</keyword>
<evidence type="ECO:0000259" key="8">
    <source>
        <dbReference type="Pfam" id="PF08281"/>
    </source>
</evidence>
<evidence type="ECO:0000256" key="2">
    <source>
        <dbReference type="ARBA" id="ARBA00023015"/>
    </source>
</evidence>
<evidence type="ECO:0000256" key="5">
    <source>
        <dbReference type="ARBA" id="ARBA00023163"/>
    </source>
</evidence>
<dbReference type="GO" id="GO:0016987">
    <property type="term" value="F:sigma factor activity"/>
    <property type="evidence" value="ECO:0007669"/>
    <property type="project" value="UniProtKB-KW"/>
</dbReference>
<evidence type="ECO:0000256" key="3">
    <source>
        <dbReference type="ARBA" id="ARBA00023082"/>
    </source>
</evidence>